<feature type="non-terminal residue" evidence="1">
    <location>
        <position position="1"/>
    </location>
</feature>
<evidence type="ECO:0000313" key="1">
    <source>
        <dbReference type="EMBL" id="GAH59141.1"/>
    </source>
</evidence>
<dbReference type="InterPro" id="IPR036291">
    <property type="entry name" value="NAD(P)-bd_dom_sf"/>
</dbReference>
<dbReference type="EMBL" id="BARU01019981">
    <property type="protein sequence ID" value="GAH59141.1"/>
    <property type="molecule type" value="Genomic_DNA"/>
</dbReference>
<name>X1GMM1_9ZZZZ</name>
<reference evidence="1" key="1">
    <citation type="journal article" date="2014" name="Front. Microbiol.">
        <title>High frequency of phylogenetically diverse reductive dehalogenase-homologous genes in deep subseafloor sedimentary metagenomes.</title>
        <authorList>
            <person name="Kawai M."/>
            <person name="Futagami T."/>
            <person name="Toyoda A."/>
            <person name="Takaki Y."/>
            <person name="Nishi S."/>
            <person name="Hori S."/>
            <person name="Arai W."/>
            <person name="Tsubouchi T."/>
            <person name="Morono Y."/>
            <person name="Uchiyama I."/>
            <person name="Ito T."/>
            <person name="Fujiyama A."/>
            <person name="Inagaki F."/>
            <person name="Takami H."/>
        </authorList>
    </citation>
    <scope>NUCLEOTIDE SEQUENCE</scope>
    <source>
        <strain evidence="1">Expedition CK06-06</strain>
    </source>
</reference>
<accession>X1GMM1</accession>
<dbReference type="AlphaFoldDB" id="X1GMM1"/>
<organism evidence="1">
    <name type="scientific">marine sediment metagenome</name>
    <dbReference type="NCBI Taxonomy" id="412755"/>
    <lineage>
        <taxon>unclassified sequences</taxon>
        <taxon>metagenomes</taxon>
        <taxon>ecological metagenomes</taxon>
    </lineage>
</organism>
<proteinExistence type="predicted"/>
<comment type="caution">
    <text evidence="1">The sequence shown here is derived from an EMBL/GenBank/DDBJ whole genome shotgun (WGS) entry which is preliminary data.</text>
</comment>
<protein>
    <submittedName>
        <fullName evidence="1">Uncharacterized protein</fullName>
    </submittedName>
</protein>
<dbReference type="SUPFAM" id="SSF51735">
    <property type="entry name" value="NAD(P)-binding Rossmann-fold domains"/>
    <property type="match status" value="1"/>
</dbReference>
<gene>
    <name evidence="1" type="ORF">S03H2_32866</name>
</gene>
<sequence length="87" mass="9785">AIRGYSYGGTHCAAKGAIDRYANSAMLGNYKDNLFITTIRPGGIDTGMYDSKSVQEAVKDIAEEYNCPYTFYHKDFLHEYPYVSLLL</sequence>